<evidence type="ECO:0000313" key="2">
    <source>
        <dbReference type="Proteomes" id="UP000014978"/>
    </source>
</evidence>
<sequence>MIVIHTKTDSFELEELPLDNGFEELLDFLSTQDVILSDQHRLAVLYHQHHLHANAIQILNLAIEKNVLIPEEIEKLNLILLSLYIELYFKDHSYYNQCNKLFQKLENTSKENQPILNICKGYFFLRTHKYDISKFLFSGQTYPLAVLGLSLINLLYNNNYNGDNILLKGLDRFYHGDIKDAVKMLEEEYIGNKNALFYLIRLSHRYRNGIIKYYLENDKKYTISEIESMVKGDAIELSELPDDFKHNDDFKVTMINFYIDRNDYEDAEHIIKLLREEEDREYFLGKLYHLKNNKDEALKHYKKSYNIYAKYSMSRIQSEEFDGLKDIDELHEFYSYLQIKNNNISNVDTNKLSGNFKAVVDVILNESINPIEAYKKYKKLKNNDLVLDYVVENNKAYFLDRIRKITSPYEQSIILESNDNINDEIKIHITNAMELYSKIKKEYTEEEKSITLALKYNKAKIEENHQILEELSHEDNFYLLNYCITNKKIKNITDKNIIGYILYKEKKYEEALKEIKRETNLFALILKGTIYFELKDLKRSLSIFINVLKKENYCFYAANMIGILLSTKDPNKSKIIFQKLSTIDKNIRKNLGIILYKLEEYDKSYYYFKRSIPLTDRIFSDIANKLKEKKEGKEIIEEIR</sequence>
<evidence type="ECO:0000313" key="1">
    <source>
        <dbReference type="EMBL" id="EPR78900.1"/>
    </source>
</evidence>
<dbReference type="InParanoid" id="S7W7Q5"/>
<dbReference type="AlphaFoldDB" id="S7W7Q5"/>
<protein>
    <submittedName>
        <fullName evidence="1">Uncharacterized protein</fullName>
    </submittedName>
</protein>
<dbReference type="SUPFAM" id="SSF48452">
    <property type="entry name" value="TPR-like"/>
    <property type="match status" value="1"/>
</dbReference>
<dbReference type="InterPro" id="IPR019734">
    <property type="entry name" value="TPR_rpt"/>
</dbReference>
<feature type="non-terminal residue" evidence="1">
    <location>
        <position position="640"/>
    </location>
</feature>
<dbReference type="HOGENOM" id="CLU_427706_0_0_1"/>
<comment type="caution">
    <text evidence="1">The sequence shown here is derived from an EMBL/GenBank/DDBJ whole genome shotgun (WGS) entry which is preliminary data.</text>
</comment>
<proteinExistence type="predicted"/>
<accession>S7W7Q5</accession>
<gene>
    <name evidence="1" type="ORF">SLOPH_1735</name>
</gene>
<dbReference type="EMBL" id="ATCN01000494">
    <property type="protein sequence ID" value="EPR78900.1"/>
    <property type="molecule type" value="Genomic_DNA"/>
</dbReference>
<dbReference type="VEuPathDB" id="MicrosporidiaDB:SLOPH_1735"/>
<name>S7W7Q5_SPRLO</name>
<dbReference type="InterPro" id="IPR011990">
    <property type="entry name" value="TPR-like_helical_dom_sf"/>
</dbReference>
<dbReference type="Proteomes" id="UP000014978">
    <property type="component" value="Unassembled WGS sequence"/>
</dbReference>
<dbReference type="Gene3D" id="1.25.40.10">
    <property type="entry name" value="Tetratricopeptide repeat domain"/>
    <property type="match status" value="2"/>
</dbReference>
<dbReference type="STRING" id="1358809.S7W7Q5"/>
<reference evidence="2" key="1">
    <citation type="journal article" date="2013" name="PLoS Genet.">
        <title>The genome of Spraguea lophii and the basis of host-microsporidian interactions.</title>
        <authorList>
            <person name="Campbell S.E."/>
            <person name="Williams T.A."/>
            <person name="Yousuf A."/>
            <person name="Soanes D.M."/>
            <person name="Paszkiewicz K.H."/>
            <person name="Williams B.A.P."/>
        </authorList>
    </citation>
    <scope>NUCLEOTIDE SEQUENCE [LARGE SCALE GENOMIC DNA]</scope>
    <source>
        <strain evidence="2">42_110</strain>
    </source>
</reference>
<organism evidence="1 2">
    <name type="scientific">Spraguea lophii (strain 42_110)</name>
    <name type="common">Microsporidian parasite</name>
    <dbReference type="NCBI Taxonomy" id="1358809"/>
    <lineage>
        <taxon>Eukaryota</taxon>
        <taxon>Fungi</taxon>
        <taxon>Fungi incertae sedis</taxon>
        <taxon>Microsporidia</taxon>
        <taxon>Spragueidae</taxon>
        <taxon>Spraguea</taxon>
    </lineage>
</organism>
<dbReference type="SMART" id="SM00028">
    <property type="entry name" value="TPR"/>
    <property type="match status" value="4"/>
</dbReference>
<keyword evidence="2" id="KW-1185">Reference proteome</keyword>